<proteinExistence type="predicted"/>
<dbReference type="EMBL" id="FO203427">
    <property type="protein sequence ID" value="CCH50510.1"/>
    <property type="molecule type" value="Genomic_DNA"/>
</dbReference>
<feature type="region of interest" description="Disordered" evidence="1">
    <location>
        <begin position="1"/>
        <end position="31"/>
    </location>
</feature>
<dbReference type="Proteomes" id="UP000011724">
    <property type="component" value="Chromosome"/>
</dbReference>
<gene>
    <name evidence="2" type="ordered locus">BN4_20448</name>
</gene>
<dbReference type="AlphaFoldDB" id="M1WNQ6"/>
<evidence type="ECO:0000256" key="1">
    <source>
        <dbReference type="SAM" id="MobiDB-lite"/>
    </source>
</evidence>
<accession>M1WNQ6</accession>
<evidence type="ECO:0000313" key="3">
    <source>
        <dbReference type="Proteomes" id="UP000011724"/>
    </source>
</evidence>
<dbReference type="KEGG" id="dpi:BN4_20448"/>
<keyword evidence="3" id="KW-1185">Reference proteome</keyword>
<name>M1WNQ6_PSEP2</name>
<reference evidence="2 3" key="1">
    <citation type="journal article" date="2013" name="PLoS ONE">
        <title>The first genomic and proteomic characterization of a deep-sea sulfate reducer: insights into the piezophilic lifestyle of Desulfovibrio piezophilus.</title>
        <authorList>
            <person name="Pradel N."/>
            <person name="Ji B."/>
            <person name="Gimenez G."/>
            <person name="Talla E."/>
            <person name="Lenoble P."/>
            <person name="Garel M."/>
            <person name="Tamburini C."/>
            <person name="Fourquet P."/>
            <person name="Lebrun R."/>
            <person name="Bertin P."/>
            <person name="Denis Y."/>
            <person name="Pophillat M."/>
            <person name="Barbe V."/>
            <person name="Ollivier B."/>
            <person name="Dolla A."/>
        </authorList>
    </citation>
    <scope>NUCLEOTIDE SEQUENCE [LARGE SCALE GENOMIC DNA]</scope>
    <source>
        <strain evidence="3">DSM 10523 / SB164P1</strain>
    </source>
</reference>
<organism evidence="2 3">
    <name type="scientific">Pseudodesulfovibrio piezophilus (strain DSM 21447 / JCM 15486 / C1TLV30)</name>
    <name type="common">Desulfovibrio piezophilus</name>
    <dbReference type="NCBI Taxonomy" id="1322246"/>
    <lineage>
        <taxon>Bacteria</taxon>
        <taxon>Pseudomonadati</taxon>
        <taxon>Thermodesulfobacteriota</taxon>
        <taxon>Desulfovibrionia</taxon>
        <taxon>Desulfovibrionales</taxon>
        <taxon>Desulfovibrionaceae</taxon>
    </lineage>
</organism>
<protein>
    <submittedName>
        <fullName evidence="2">Uncharacterized protein</fullName>
    </submittedName>
</protein>
<reference evidence="3" key="2">
    <citation type="journal article" date="2013" name="Stand. Genomic Sci.">
        <title>Complete genome sequence of Desulfocapsa sulfexigens, a marine deltaproteobacterium specialized in disproportionating inorganic sulfur compounds.</title>
        <authorList>
            <person name="Finster K.W."/>
            <person name="Kjeldsen K.U."/>
            <person name="Kube M."/>
            <person name="Reinhardt R."/>
            <person name="Mussmann M."/>
            <person name="Amann R."/>
            <person name="Schreiber L."/>
        </authorList>
    </citation>
    <scope>NUCLEOTIDE SEQUENCE [LARGE SCALE GENOMIC DNA]</scope>
    <source>
        <strain evidence="3">DSM 10523 / SB164P1</strain>
    </source>
</reference>
<evidence type="ECO:0000313" key="2">
    <source>
        <dbReference type="EMBL" id="CCH50510.1"/>
    </source>
</evidence>
<sequence>MPWVPDKEWDEDREEVPGKDNAVMPDKAWGRDKGKAWDKAIANATELLAPVSHKELQMAPLRRLQSPVKDRALMTRSIPALGGPEGL</sequence>
<dbReference type="HOGENOM" id="CLU_2478303_0_0_7"/>